<protein>
    <submittedName>
        <fullName evidence="2">EthD domain-containing protein</fullName>
    </submittedName>
</protein>
<feature type="domain" description="EthD" evidence="1">
    <location>
        <begin position="12"/>
        <end position="108"/>
    </location>
</feature>
<evidence type="ECO:0000313" key="3">
    <source>
        <dbReference type="Proteomes" id="UP001589943"/>
    </source>
</evidence>
<name>A0ABV6PEH8_9SPHN</name>
<reference evidence="2 3" key="1">
    <citation type="submission" date="2024-09" db="EMBL/GenBank/DDBJ databases">
        <authorList>
            <person name="Sun Q."/>
            <person name="Mori K."/>
        </authorList>
    </citation>
    <scope>NUCLEOTIDE SEQUENCE [LARGE SCALE GENOMIC DNA]</scope>
    <source>
        <strain evidence="2 3">NCAIM B.02537</strain>
    </source>
</reference>
<comment type="caution">
    <text evidence="2">The sequence shown here is derived from an EMBL/GenBank/DDBJ whole genome shotgun (WGS) entry which is preliminary data.</text>
</comment>
<organism evidence="2 3">
    <name type="scientific">Novosphingobium aquiterrae</name>
    <dbReference type="NCBI Taxonomy" id="624388"/>
    <lineage>
        <taxon>Bacteria</taxon>
        <taxon>Pseudomonadati</taxon>
        <taxon>Pseudomonadota</taxon>
        <taxon>Alphaproteobacteria</taxon>
        <taxon>Sphingomonadales</taxon>
        <taxon>Sphingomonadaceae</taxon>
        <taxon>Novosphingobium</taxon>
    </lineage>
</organism>
<evidence type="ECO:0000313" key="2">
    <source>
        <dbReference type="EMBL" id="MFC0588240.1"/>
    </source>
</evidence>
<dbReference type="Proteomes" id="UP001589943">
    <property type="component" value="Unassembled WGS sequence"/>
</dbReference>
<dbReference type="Pfam" id="PF07110">
    <property type="entry name" value="EthD"/>
    <property type="match status" value="1"/>
</dbReference>
<dbReference type="InterPro" id="IPR011008">
    <property type="entry name" value="Dimeric_a/b-barrel"/>
</dbReference>
<dbReference type="InterPro" id="IPR009799">
    <property type="entry name" value="EthD_dom"/>
</dbReference>
<evidence type="ECO:0000259" key="1">
    <source>
        <dbReference type="Pfam" id="PF07110"/>
    </source>
</evidence>
<proteinExistence type="predicted"/>
<gene>
    <name evidence="2" type="ORF">ACFFF7_02315</name>
</gene>
<keyword evidence="3" id="KW-1185">Reference proteome</keyword>
<dbReference type="SUPFAM" id="SSF54909">
    <property type="entry name" value="Dimeric alpha+beta barrel"/>
    <property type="match status" value="1"/>
</dbReference>
<sequence length="123" mass="13706">MIKLTFCLKRLPGLSREAFQTYWRENHAPLVQRHARVLGIARYVQSHSLPEGTATALAQARGSVGQDYDGVAELWWDSMDSFAASGLTAEGRAAGQELLEDEARFIDLPNSPIFLVEERQFVG</sequence>
<dbReference type="EMBL" id="JBHLTL010000001">
    <property type="protein sequence ID" value="MFC0588240.1"/>
    <property type="molecule type" value="Genomic_DNA"/>
</dbReference>
<dbReference type="Gene3D" id="3.30.70.100">
    <property type="match status" value="1"/>
</dbReference>
<accession>A0ABV6PEH8</accession>
<dbReference type="RefSeq" id="WP_379479747.1">
    <property type="nucleotide sequence ID" value="NZ_JBHLTL010000001.1"/>
</dbReference>
<dbReference type="NCBIfam" id="TIGR02118">
    <property type="entry name" value="EthD family reductase"/>
    <property type="match status" value="1"/>
</dbReference>